<evidence type="ECO:0000313" key="8">
    <source>
        <dbReference type="Proteomes" id="UP000234275"/>
    </source>
</evidence>
<protein>
    <submittedName>
        <fullName evidence="7">Uncharacterized protein</fullName>
    </submittedName>
</protein>
<comment type="caution">
    <text evidence="7">The sequence shown here is derived from an EMBL/GenBank/DDBJ whole genome shotgun (WGS) entry which is preliminary data.</text>
</comment>
<dbReference type="Pfam" id="PF25129">
    <property type="entry name" value="Pyr4-TMTC"/>
    <property type="match status" value="1"/>
</dbReference>
<dbReference type="VEuPathDB" id="FungiDB:P170DRAFT_439039"/>
<dbReference type="RefSeq" id="XP_024702664.1">
    <property type="nucleotide sequence ID" value="XM_024849749.1"/>
</dbReference>
<feature type="transmembrane region" description="Helical" evidence="6">
    <location>
        <begin position="48"/>
        <end position="67"/>
    </location>
</feature>
<accession>A0A2I2G3B3</accession>
<keyword evidence="4 6" id="KW-1133">Transmembrane helix</keyword>
<dbReference type="OrthoDB" id="5294024at2759"/>
<dbReference type="Proteomes" id="UP000234275">
    <property type="component" value="Unassembled WGS sequence"/>
</dbReference>
<evidence type="ECO:0000256" key="1">
    <source>
        <dbReference type="ARBA" id="ARBA00004141"/>
    </source>
</evidence>
<dbReference type="AlphaFoldDB" id="A0A2I2G3B3"/>
<comment type="subcellular location">
    <subcellularLocation>
        <location evidence="1">Membrane</location>
        <topology evidence="1">Multi-pass membrane protein</topology>
    </subcellularLocation>
</comment>
<dbReference type="GeneID" id="36557448"/>
<sequence length="175" mass="20376">MAYEVFYAFTTTSTWFEKLAFLIWFEMDVVFASIAIRHAHAPQQRWPLTRNMIGGCVAAILGLKGLATLYPDEREQVTAYWTGILLQFPIGWTCVYSLWKNQDTRGHSLEMWITRYLGCFTAYGVFIWRYLNVPQNWGYVASPWSVGIIVLTLLPETVYPFLYFRAYKARKAKGE</sequence>
<feature type="transmembrane region" description="Helical" evidence="6">
    <location>
        <begin position="79"/>
        <end position="99"/>
    </location>
</feature>
<organism evidence="7 8">
    <name type="scientific">Aspergillus steynii IBT 23096</name>
    <dbReference type="NCBI Taxonomy" id="1392250"/>
    <lineage>
        <taxon>Eukaryota</taxon>
        <taxon>Fungi</taxon>
        <taxon>Dikarya</taxon>
        <taxon>Ascomycota</taxon>
        <taxon>Pezizomycotina</taxon>
        <taxon>Eurotiomycetes</taxon>
        <taxon>Eurotiomycetidae</taxon>
        <taxon>Eurotiales</taxon>
        <taxon>Aspergillaceae</taxon>
        <taxon>Aspergillus</taxon>
        <taxon>Aspergillus subgen. Circumdati</taxon>
    </lineage>
</organism>
<feature type="transmembrane region" description="Helical" evidence="6">
    <location>
        <begin position="143"/>
        <end position="164"/>
    </location>
</feature>
<proteinExistence type="inferred from homology"/>
<dbReference type="PANTHER" id="PTHR42038:SF4">
    <property type="entry name" value="INTEGRAL MEMBRANE PROTEIN"/>
    <property type="match status" value="1"/>
</dbReference>
<feature type="transmembrane region" description="Helical" evidence="6">
    <location>
        <begin position="19"/>
        <end position="36"/>
    </location>
</feature>
<reference evidence="7 8" key="1">
    <citation type="submission" date="2016-12" db="EMBL/GenBank/DDBJ databases">
        <title>The genomes of Aspergillus section Nigri reveals drivers in fungal speciation.</title>
        <authorList>
            <consortium name="DOE Joint Genome Institute"/>
            <person name="Vesth T.C."/>
            <person name="Nybo J."/>
            <person name="Theobald S."/>
            <person name="Brandl J."/>
            <person name="Frisvad J.C."/>
            <person name="Nielsen K.F."/>
            <person name="Lyhne E.K."/>
            <person name="Kogle M.E."/>
            <person name="Kuo A."/>
            <person name="Riley R."/>
            <person name="Clum A."/>
            <person name="Nolan M."/>
            <person name="Lipzen A."/>
            <person name="Salamov A."/>
            <person name="Henrissat B."/>
            <person name="Wiebenga A."/>
            <person name="De Vries R.P."/>
            <person name="Grigoriev I.V."/>
            <person name="Mortensen U.H."/>
            <person name="Andersen M.R."/>
            <person name="Baker S.E."/>
        </authorList>
    </citation>
    <scope>NUCLEOTIDE SEQUENCE [LARGE SCALE GENOMIC DNA]</scope>
    <source>
        <strain evidence="7 8">IBT 23096</strain>
    </source>
</reference>
<keyword evidence="8" id="KW-1185">Reference proteome</keyword>
<dbReference type="EMBL" id="MSFO01000006">
    <property type="protein sequence ID" value="PLB47362.1"/>
    <property type="molecule type" value="Genomic_DNA"/>
</dbReference>
<keyword evidence="3 6" id="KW-0812">Transmembrane</keyword>
<keyword evidence="5 6" id="KW-0472">Membrane</keyword>
<evidence type="ECO:0000256" key="5">
    <source>
        <dbReference type="ARBA" id="ARBA00023136"/>
    </source>
</evidence>
<evidence type="ECO:0000256" key="3">
    <source>
        <dbReference type="ARBA" id="ARBA00022692"/>
    </source>
</evidence>
<feature type="transmembrane region" description="Helical" evidence="6">
    <location>
        <begin position="111"/>
        <end position="131"/>
    </location>
</feature>
<gene>
    <name evidence="7" type="ORF">P170DRAFT_439039</name>
</gene>
<evidence type="ECO:0000256" key="4">
    <source>
        <dbReference type="ARBA" id="ARBA00022989"/>
    </source>
</evidence>
<evidence type="ECO:0000256" key="2">
    <source>
        <dbReference type="ARBA" id="ARBA00006757"/>
    </source>
</evidence>
<comment type="similarity">
    <text evidence="2">Belongs to the paxB family.</text>
</comment>
<dbReference type="GO" id="GO:0016829">
    <property type="term" value="F:lyase activity"/>
    <property type="evidence" value="ECO:0007669"/>
    <property type="project" value="InterPro"/>
</dbReference>
<dbReference type="GO" id="GO:0016020">
    <property type="term" value="C:membrane"/>
    <property type="evidence" value="ECO:0007669"/>
    <property type="project" value="UniProtKB-SubCell"/>
</dbReference>
<evidence type="ECO:0000256" key="6">
    <source>
        <dbReference type="SAM" id="Phobius"/>
    </source>
</evidence>
<dbReference type="PANTHER" id="PTHR42038">
    <property type="match status" value="1"/>
</dbReference>
<name>A0A2I2G3B3_9EURO</name>
<evidence type="ECO:0000313" key="7">
    <source>
        <dbReference type="EMBL" id="PLB47362.1"/>
    </source>
</evidence>
<dbReference type="InterPro" id="IPR039020">
    <property type="entry name" value="PaxB-like"/>
</dbReference>